<keyword evidence="5" id="KW-0325">Glycoprotein</keyword>
<dbReference type="InterPro" id="IPR029058">
    <property type="entry name" value="AB_hydrolase_fold"/>
</dbReference>
<comment type="caution">
    <text evidence="7">The sequence shown here is derived from an EMBL/GenBank/DDBJ whole genome shotgun (WGS) entry which is preliminary data.</text>
</comment>
<sequence>MKVSIITALLSTVAAVNVGIGGTKGGHHVENVLTSHGKVYDKFGNTDPYFYNDAIVDHFAHNVANKPEHWKQRFYYQDQFWGGEGFPVFLYIGGEGPQGAASEKLFMWELAEEKQALMISLEHRFYGESYPTSDMSVDNLAFLTSEQALADLARFIEYISSLSDSSSKHELANSDPPLSIKASLANSKWVSFGGSYPGNLATWLKLKYPASVSGTVGSSAPVAADYDFYRYAEVVGAALKYELIGGSDKCYEIVEEAVSSLHESVASTKPMGTSDFIPNSLKPCAPIESEFDLYAYESEIFGNFQGTVQYNMQSSAPTVSDVCAELTSSENSTPLEALASTVEKFYGSSSDSCVPSSWDDLMAGLLEVEFDGQSAMRQWIWQSCNEFGYFQTTQGGVHPFTSLTSCNINVAGKAMCEQAYDIEDYKGPQMSGDKSRYASTEMYGARSVQGANITMPNGNMDPWHSLSVVNETSQFYEPAEITSSETIVEIDGTAHCRDMYAADAFAPKFNDTGAIQWAHAKIRESVESYLADE</sequence>
<dbReference type="EMBL" id="BRYA01000781">
    <property type="protein sequence ID" value="GMI32414.1"/>
    <property type="molecule type" value="Genomic_DNA"/>
</dbReference>
<evidence type="ECO:0000256" key="3">
    <source>
        <dbReference type="ARBA" id="ARBA00022729"/>
    </source>
</evidence>
<evidence type="ECO:0000313" key="7">
    <source>
        <dbReference type="EMBL" id="GMI32414.1"/>
    </source>
</evidence>
<evidence type="ECO:0000256" key="1">
    <source>
        <dbReference type="ARBA" id="ARBA00011079"/>
    </source>
</evidence>
<feature type="signal peptide" evidence="6">
    <location>
        <begin position="1"/>
        <end position="15"/>
    </location>
</feature>
<keyword evidence="4" id="KW-0378">Hydrolase</keyword>
<reference evidence="8" key="1">
    <citation type="journal article" date="2023" name="Commun. Biol.">
        <title>Genome analysis of Parmales, the sister group of diatoms, reveals the evolutionary specialization of diatoms from phago-mixotrophs to photoautotrophs.</title>
        <authorList>
            <person name="Ban H."/>
            <person name="Sato S."/>
            <person name="Yoshikawa S."/>
            <person name="Yamada K."/>
            <person name="Nakamura Y."/>
            <person name="Ichinomiya M."/>
            <person name="Sato N."/>
            <person name="Blanc-Mathieu R."/>
            <person name="Endo H."/>
            <person name="Kuwata A."/>
            <person name="Ogata H."/>
        </authorList>
    </citation>
    <scope>NUCLEOTIDE SEQUENCE [LARGE SCALE GENOMIC DNA]</scope>
</reference>
<dbReference type="PANTHER" id="PTHR11010">
    <property type="entry name" value="PROTEASE S28 PRO-X CARBOXYPEPTIDASE-RELATED"/>
    <property type="match status" value="1"/>
</dbReference>
<dbReference type="InterPro" id="IPR008758">
    <property type="entry name" value="Peptidase_S28"/>
</dbReference>
<evidence type="ECO:0000256" key="4">
    <source>
        <dbReference type="ARBA" id="ARBA00022801"/>
    </source>
</evidence>
<dbReference type="InterPro" id="IPR042269">
    <property type="entry name" value="Ser_carbopepase_S28_SKS"/>
</dbReference>
<dbReference type="SUPFAM" id="SSF53474">
    <property type="entry name" value="alpha/beta-Hydrolases"/>
    <property type="match status" value="1"/>
</dbReference>
<dbReference type="GO" id="GO:0006508">
    <property type="term" value="P:proteolysis"/>
    <property type="evidence" value="ECO:0007669"/>
    <property type="project" value="UniProtKB-KW"/>
</dbReference>
<gene>
    <name evidence="7" type="ORF">TrCOL_g13923</name>
</gene>
<dbReference type="OrthoDB" id="1735038at2759"/>
<dbReference type="Gene3D" id="1.20.120.980">
    <property type="entry name" value="Serine carboxypeptidase S28, SKS domain"/>
    <property type="match status" value="1"/>
</dbReference>
<dbReference type="AlphaFoldDB" id="A0A9W7L5V6"/>
<evidence type="ECO:0000256" key="2">
    <source>
        <dbReference type="ARBA" id="ARBA00022670"/>
    </source>
</evidence>
<keyword evidence="3 6" id="KW-0732">Signal</keyword>
<dbReference type="Pfam" id="PF05577">
    <property type="entry name" value="Peptidase_S28"/>
    <property type="match status" value="1"/>
</dbReference>
<organism evidence="7 8">
    <name type="scientific">Triparma columacea</name>
    <dbReference type="NCBI Taxonomy" id="722753"/>
    <lineage>
        <taxon>Eukaryota</taxon>
        <taxon>Sar</taxon>
        <taxon>Stramenopiles</taxon>
        <taxon>Ochrophyta</taxon>
        <taxon>Bolidophyceae</taxon>
        <taxon>Parmales</taxon>
        <taxon>Triparmaceae</taxon>
        <taxon>Triparma</taxon>
    </lineage>
</organism>
<evidence type="ECO:0000313" key="8">
    <source>
        <dbReference type="Proteomes" id="UP001165065"/>
    </source>
</evidence>
<dbReference type="GO" id="GO:0070008">
    <property type="term" value="F:serine-type exopeptidase activity"/>
    <property type="evidence" value="ECO:0007669"/>
    <property type="project" value="InterPro"/>
</dbReference>
<protein>
    <submittedName>
        <fullName evidence="7">Uncharacterized protein</fullName>
    </submittedName>
</protein>
<dbReference type="Proteomes" id="UP001165065">
    <property type="component" value="Unassembled WGS sequence"/>
</dbReference>
<comment type="similarity">
    <text evidence="1">Belongs to the peptidase S28 family.</text>
</comment>
<proteinExistence type="inferred from homology"/>
<evidence type="ECO:0000256" key="5">
    <source>
        <dbReference type="ARBA" id="ARBA00023180"/>
    </source>
</evidence>
<accession>A0A9W7L5V6</accession>
<dbReference type="GO" id="GO:0008239">
    <property type="term" value="F:dipeptidyl-peptidase activity"/>
    <property type="evidence" value="ECO:0007669"/>
    <property type="project" value="TreeGrafter"/>
</dbReference>
<dbReference type="PANTHER" id="PTHR11010:SF38">
    <property type="entry name" value="LYSOSOMAL PRO-X CARBOXYPEPTIDASE"/>
    <property type="match status" value="1"/>
</dbReference>
<keyword evidence="8" id="KW-1185">Reference proteome</keyword>
<dbReference type="Gene3D" id="3.40.50.1820">
    <property type="entry name" value="alpha/beta hydrolase"/>
    <property type="match status" value="1"/>
</dbReference>
<evidence type="ECO:0000256" key="6">
    <source>
        <dbReference type="SAM" id="SignalP"/>
    </source>
</evidence>
<keyword evidence="2" id="KW-0645">Protease</keyword>
<feature type="chain" id="PRO_5040864267" evidence="6">
    <location>
        <begin position="16"/>
        <end position="533"/>
    </location>
</feature>
<name>A0A9W7L5V6_9STRA</name>